<dbReference type="RefSeq" id="WP_344941504.1">
    <property type="nucleotide sequence ID" value="NZ_BAAAZG010000002.1"/>
</dbReference>
<gene>
    <name evidence="1" type="ORF">GCM10022214_10610</name>
</gene>
<dbReference type="EMBL" id="BAAAZG010000002">
    <property type="protein sequence ID" value="GAA4059890.1"/>
    <property type="molecule type" value="Genomic_DNA"/>
</dbReference>
<accession>A0ABP7V595</accession>
<keyword evidence="2" id="KW-1185">Reference proteome</keyword>
<dbReference type="Proteomes" id="UP001500683">
    <property type="component" value="Unassembled WGS sequence"/>
</dbReference>
<evidence type="ECO:0000313" key="1">
    <source>
        <dbReference type="EMBL" id="GAA4059890.1"/>
    </source>
</evidence>
<evidence type="ECO:0000313" key="2">
    <source>
        <dbReference type="Proteomes" id="UP001500683"/>
    </source>
</evidence>
<protein>
    <submittedName>
        <fullName evidence="1">Uncharacterized protein</fullName>
    </submittedName>
</protein>
<name>A0ABP7V595_9ACTN</name>
<proteinExistence type="predicted"/>
<comment type="caution">
    <text evidence="1">The sequence shown here is derived from an EMBL/GenBank/DDBJ whole genome shotgun (WGS) entry which is preliminary data.</text>
</comment>
<reference evidence="2" key="1">
    <citation type="journal article" date="2019" name="Int. J. Syst. Evol. Microbiol.">
        <title>The Global Catalogue of Microorganisms (GCM) 10K type strain sequencing project: providing services to taxonomists for standard genome sequencing and annotation.</title>
        <authorList>
            <consortium name="The Broad Institute Genomics Platform"/>
            <consortium name="The Broad Institute Genome Sequencing Center for Infectious Disease"/>
            <person name="Wu L."/>
            <person name="Ma J."/>
        </authorList>
    </citation>
    <scope>NUCLEOTIDE SEQUENCE [LARGE SCALE GENOMIC DNA]</scope>
    <source>
        <strain evidence="2">JCM 16702</strain>
    </source>
</reference>
<organism evidence="1 2">
    <name type="scientific">Actinomadura miaoliensis</name>
    <dbReference type="NCBI Taxonomy" id="430685"/>
    <lineage>
        <taxon>Bacteria</taxon>
        <taxon>Bacillati</taxon>
        <taxon>Actinomycetota</taxon>
        <taxon>Actinomycetes</taxon>
        <taxon>Streptosporangiales</taxon>
        <taxon>Thermomonosporaceae</taxon>
        <taxon>Actinomadura</taxon>
    </lineage>
</organism>
<sequence>MAHQIAPDTAGRSAVQPTHYHCYRWSASGQEWERLGRQDTLDVASPERPPVRTVDWLIKSPKFIAAVHVDPAAARDWLIAEWDAACQRAMNPVPEWVDSRERAVRALRAIETGCWPSYSQWITGGVVVMMSVVGTDGRCH</sequence>